<keyword evidence="3" id="KW-1185">Reference proteome</keyword>
<dbReference type="CDD" id="cd00882">
    <property type="entry name" value="Ras_like_GTPase"/>
    <property type="match status" value="1"/>
</dbReference>
<evidence type="ECO:0000256" key="1">
    <source>
        <dbReference type="SAM" id="Phobius"/>
    </source>
</evidence>
<reference evidence="2 3" key="1">
    <citation type="submission" date="2016-11" db="EMBL/GenBank/DDBJ databases">
        <authorList>
            <person name="Varghese N."/>
            <person name="Submissions S."/>
        </authorList>
    </citation>
    <scope>NUCLEOTIDE SEQUENCE [LARGE SCALE GENOMIC DNA]</scope>
    <source>
        <strain evidence="2 3">DSM 22613</strain>
    </source>
</reference>
<dbReference type="Proteomes" id="UP000184105">
    <property type="component" value="Unassembled WGS sequence"/>
</dbReference>
<name>A0AAX2F3U6_9BACT</name>
<keyword evidence="1" id="KW-0812">Transmembrane</keyword>
<keyword evidence="1" id="KW-0472">Membrane</keyword>
<sequence>MVELLLNTITLPAYHQQEAWVWIPFLAIATTVVVVVKTIKKFSGTSIGVLGMPESGKTQFLMNLQGKGEKYKNEGYQGTSKDEYKKFTYTTNDNKKYKIKGGTDIGGDIYNIKPYYETFLKNKDICIFLFDIQKYKDNSKYRMETNVRLDFINNHVKDASECAIIGTHVDKVKIEERLSIITIVQKFVEGKEYARLLNNNFFACNLTNEKDMNELVNKLF</sequence>
<comment type="caution">
    <text evidence="2">The sequence shown here is derived from an EMBL/GenBank/DDBJ whole genome shotgun (WGS) entry which is preliminary data.</text>
</comment>
<protein>
    <recommendedName>
        <fullName evidence="4">G domain-containing protein</fullName>
    </recommendedName>
</protein>
<evidence type="ECO:0000313" key="2">
    <source>
        <dbReference type="EMBL" id="SHF85215.1"/>
    </source>
</evidence>
<gene>
    <name evidence="2" type="ORF">SAMN05444364_11339</name>
</gene>
<evidence type="ECO:0000313" key="3">
    <source>
        <dbReference type="Proteomes" id="UP000184105"/>
    </source>
</evidence>
<evidence type="ECO:0008006" key="4">
    <source>
        <dbReference type="Google" id="ProtNLM"/>
    </source>
</evidence>
<dbReference type="AlphaFoldDB" id="A0AAX2F3U6"/>
<keyword evidence="1" id="KW-1133">Transmembrane helix</keyword>
<dbReference type="SUPFAM" id="SSF52540">
    <property type="entry name" value="P-loop containing nucleoside triphosphate hydrolases"/>
    <property type="match status" value="1"/>
</dbReference>
<dbReference type="InterPro" id="IPR027417">
    <property type="entry name" value="P-loop_NTPase"/>
</dbReference>
<organism evidence="2 3">
    <name type="scientific">Prevotella scopos JCM 17725</name>
    <dbReference type="NCBI Taxonomy" id="1236518"/>
    <lineage>
        <taxon>Bacteria</taxon>
        <taxon>Pseudomonadati</taxon>
        <taxon>Bacteroidota</taxon>
        <taxon>Bacteroidia</taxon>
        <taxon>Bacteroidales</taxon>
        <taxon>Prevotellaceae</taxon>
        <taxon>Prevotella</taxon>
    </lineage>
</organism>
<dbReference type="EMBL" id="FQWA01000013">
    <property type="protein sequence ID" value="SHF85215.1"/>
    <property type="molecule type" value="Genomic_DNA"/>
</dbReference>
<dbReference type="Gene3D" id="3.40.50.300">
    <property type="entry name" value="P-loop containing nucleotide triphosphate hydrolases"/>
    <property type="match status" value="1"/>
</dbReference>
<proteinExistence type="predicted"/>
<feature type="transmembrane region" description="Helical" evidence="1">
    <location>
        <begin position="20"/>
        <end position="39"/>
    </location>
</feature>
<dbReference type="RefSeq" id="WP_025837534.1">
    <property type="nucleotide sequence ID" value="NZ_BAKP01000008.1"/>
</dbReference>
<accession>A0AAX2F3U6</accession>